<accession>A0A836F7V2</accession>
<dbReference type="AlphaFoldDB" id="A0A836F7V2"/>
<dbReference type="PANTHER" id="PTHR19446">
    <property type="entry name" value="REVERSE TRANSCRIPTASES"/>
    <property type="match status" value="1"/>
</dbReference>
<dbReference type="InterPro" id="IPR036691">
    <property type="entry name" value="Endo/exonu/phosph_ase_sf"/>
</dbReference>
<reference evidence="3" key="1">
    <citation type="submission" date="2020-02" db="EMBL/GenBank/DDBJ databases">
        <title>Relaxed selection underlies rapid genomic changes in the transitions from sociality to social parasitism in ants.</title>
        <authorList>
            <person name="Bi X."/>
        </authorList>
    </citation>
    <scope>NUCLEOTIDE SEQUENCE</scope>
    <source>
        <strain evidence="3">BGI-DK2014c</strain>
        <tissue evidence="3">Whole body</tissue>
    </source>
</reference>
<dbReference type="SUPFAM" id="SSF56219">
    <property type="entry name" value="DNase I-like"/>
    <property type="match status" value="2"/>
</dbReference>
<sequence>MSVDVDARSTTSENSRKSRPDPTCSKVGARAETATSEGALSRAESTASLGSLGGESPKRTVEFVMSSTDSERESSKRPRGRPALNPENVGKFTAEARAIKADKAKARQLRRDHRAINKSPSNKRRGETDRVDDEERRIERILERLLPRLLEGMGVVPVMAPPPKAPPAKRKAASPQRAREQTPLSRLRVKVPGVGRQASGKRAPLPKLRSPGSATITVTLIWEVKGPESRDKAEKLAERLAAVFADRDDVKVSRPTKTAEIRGGAGCAAARPKIKRGGQKPSGPLTTTVAEQTPAAVTTAEAPSAVLEMAVVAEVTTAAAREAAGGANVGEGEVAGCYFLPRLGRKEYEDALESLGEHICRRSPRPILVGGDFNAHALEWGSPSTDPRGNSTLLWAARYGLVLLNRSRASTFVGARGESIVDLTWATPAAAIKIGGWHVDADSLGEMTDRSDSTLLWAARHGLVLLNRGRSSTFMEARGESIVDLTWATPAAAIKIRGWHVDAGSLGEVDPPITEILDARFLEDVVAALFPTRERDIPERAGPPSGWTEELSVTGVEMKEAFARLAPGPSGVYGRVWLAAAPIVGDRLRQLFMNCLREGIFPRSWKRARLVLLRKEGKPAESPSAYRLICLLDDAGKLLERVIAARIVRHLSRDGPDLSRGQWPPQKRRRCFSMTGRAGCPLGHISWWTMSASRWGPLSSIWASPWMVAGASSNTSMSLPRDWAAGQTLCLASCPTFAVRTSWSGGRICTPSCPGPFMGPRFGVGRLWPAAASKKACNGGWPFAYVEPTGRCRTRPPWSSRGSPLPSTWPTSWRRPPPG</sequence>
<feature type="region of interest" description="Disordered" evidence="1">
    <location>
        <begin position="159"/>
        <end position="183"/>
    </location>
</feature>
<feature type="domain" description="Endonuclease/exonuclease/phosphatase" evidence="2">
    <location>
        <begin position="337"/>
        <end position="436"/>
    </location>
</feature>
<evidence type="ECO:0000259" key="2">
    <source>
        <dbReference type="Pfam" id="PF14529"/>
    </source>
</evidence>
<feature type="non-terminal residue" evidence="3">
    <location>
        <position position="819"/>
    </location>
</feature>
<feature type="region of interest" description="Disordered" evidence="1">
    <location>
        <begin position="1"/>
        <end position="134"/>
    </location>
</feature>
<comment type="caution">
    <text evidence="3">The sequence shown here is derived from an EMBL/GenBank/DDBJ whole genome shotgun (WGS) entry which is preliminary data.</text>
</comment>
<dbReference type="EMBL" id="JAANIA010002452">
    <property type="protein sequence ID" value="KAG5314519.1"/>
    <property type="molecule type" value="Genomic_DNA"/>
</dbReference>
<feature type="compositionally biased region" description="Polar residues" evidence="1">
    <location>
        <begin position="33"/>
        <end position="49"/>
    </location>
</feature>
<dbReference type="Proteomes" id="UP000668214">
    <property type="component" value="Unassembled WGS sequence"/>
</dbReference>
<dbReference type="Pfam" id="PF14529">
    <property type="entry name" value="Exo_endo_phos_2"/>
    <property type="match status" value="1"/>
</dbReference>
<protein>
    <submittedName>
        <fullName evidence="3">PO11 protein</fullName>
    </submittedName>
</protein>
<feature type="region of interest" description="Disordered" evidence="1">
    <location>
        <begin position="263"/>
        <end position="284"/>
    </location>
</feature>
<evidence type="ECO:0000313" key="4">
    <source>
        <dbReference type="Proteomes" id="UP000668214"/>
    </source>
</evidence>
<organism evidence="3 4">
    <name type="scientific">Pseudoatta argentina</name>
    <dbReference type="NCBI Taxonomy" id="621737"/>
    <lineage>
        <taxon>Eukaryota</taxon>
        <taxon>Metazoa</taxon>
        <taxon>Ecdysozoa</taxon>
        <taxon>Arthropoda</taxon>
        <taxon>Hexapoda</taxon>
        <taxon>Insecta</taxon>
        <taxon>Pterygota</taxon>
        <taxon>Neoptera</taxon>
        <taxon>Endopterygota</taxon>
        <taxon>Hymenoptera</taxon>
        <taxon>Apocrita</taxon>
        <taxon>Aculeata</taxon>
        <taxon>Formicoidea</taxon>
        <taxon>Formicidae</taxon>
        <taxon>Myrmicinae</taxon>
        <taxon>Pseudoatta</taxon>
    </lineage>
</organism>
<gene>
    <name evidence="3" type="primary">Po11_5</name>
    <name evidence="3" type="ORF">G6Z78_0001895</name>
</gene>
<evidence type="ECO:0000256" key="1">
    <source>
        <dbReference type="SAM" id="MobiDB-lite"/>
    </source>
</evidence>
<keyword evidence="4" id="KW-1185">Reference proteome</keyword>
<name>A0A836F7V2_9HYME</name>
<dbReference type="InterPro" id="IPR005135">
    <property type="entry name" value="Endo/exonuclease/phosphatase"/>
</dbReference>
<feature type="region of interest" description="Disordered" evidence="1">
    <location>
        <begin position="793"/>
        <end position="819"/>
    </location>
</feature>
<dbReference type="Gene3D" id="3.60.10.10">
    <property type="entry name" value="Endonuclease/exonuclease/phosphatase"/>
    <property type="match status" value="2"/>
</dbReference>
<feature type="compositionally biased region" description="Polar residues" evidence="1">
    <location>
        <begin position="800"/>
        <end position="811"/>
    </location>
</feature>
<evidence type="ECO:0000313" key="3">
    <source>
        <dbReference type="EMBL" id="KAG5314519.1"/>
    </source>
</evidence>
<feature type="non-terminal residue" evidence="3">
    <location>
        <position position="1"/>
    </location>
</feature>
<feature type="compositionally biased region" description="Basic and acidic residues" evidence="1">
    <location>
        <begin position="124"/>
        <end position="134"/>
    </location>
</feature>
<dbReference type="GO" id="GO:0003824">
    <property type="term" value="F:catalytic activity"/>
    <property type="evidence" value="ECO:0007669"/>
    <property type="project" value="InterPro"/>
</dbReference>
<proteinExistence type="predicted"/>